<evidence type="ECO:0000313" key="5">
    <source>
        <dbReference type="Proteomes" id="UP001597519"/>
    </source>
</evidence>
<dbReference type="InterPro" id="IPR010099">
    <property type="entry name" value="SDR39U1"/>
</dbReference>
<evidence type="ECO:0000259" key="2">
    <source>
        <dbReference type="Pfam" id="PF01370"/>
    </source>
</evidence>
<keyword evidence="5" id="KW-1185">Reference proteome</keyword>
<dbReference type="Pfam" id="PF08338">
    <property type="entry name" value="DUF1731"/>
    <property type="match status" value="1"/>
</dbReference>
<evidence type="ECO:0000259" key="3">
    <source>
        <dbReference type="Pfam" id="PF08338"/>
    </source>
</evidence>
<comment type="caution">
    <text evidence="4">The sequence shown here is derived from an EMBL/GenBank/DDBJ whole genome shotgun (WGS) entry which is preliminary data.</text>
</comment>
<name>A0ABW5WW65_9STAP</name>
<dbReference type="InterPro" id="IPR013549">
    <property type="entry name" value="DUF1731"/>
</dbReference>
<accession>A0ABW5WW65</accession>
<gene>
    <name evidence="4" type="ORF">ACFSX4_07110</name>
</gene>
<dbReference type="RefSeq" id="WP_377772973.1">
    <property type="nucleotide sequence ID" value="NZ_JBHUOQ010000001.1"/>
</dbReference>
<dbReference type="PANTHER" id="PTHR11092:SF0">
    <property type="entry name" value="EPIMERASE FAMILY PROTEIN SDR39U1"/>
    <property type="match status" value="1"/>
</dbReference>
<protein>
    <submittedName>
        <fullName evidence="4">TIGR01777 family oxidoreductase</fullName>
    </submittedName>
</protein>
<dbReference type="SUPFAM" id="SSF51735">
    <property type="entry name" value="NAD(P)-binding Rossmann-fold domains"/>
    <property type="match status" value="1"/>
</dbReference>
<reference evidence="5" key="1">
    <citation type="journal article" date="2019" name="Int. J. Syst. Evol. Microbiol.">
        <title>The Global Catalogue of Microorganisms (GCM) 10K type strain sequencing project: providing services to taxonomists for standard genome sequencing and annotation.</title>
        <authorList>
            <consortium name="The Broad Institute Genomics Platform"/>
            <consortium name="The Broad Institute Genome Sequencing Center for Infectious Disease"/>
            <person name="Wu L."/>
            <person name="Ma J."/>
        </authorList>
    </citation>
    <scope>NUCLEOTIDE SEQUENCE [LARGE SCALE GENOMIC DNA]</scope>
    <source>
        <strain evidence="5">KCTC 33575</strain>
    </source>
</reference>
<dbReference type="Gene3D" id="3.40.50.720">
    <property type="entry name" value="NAD(P)-binding Rossmann-like Domain"/>
    <property type="match status" value="1"/>
</dbReference>
<dbReference type="InterPro" id="IPR001509">
    <property type="entry name" value="Epimerase_deHydtase"/>
</dbReference>
<dbReference type="PANTHER" id="PTHR11092">
    <property type="entry name" value="SUGAR NUCLEOTIDE EPIMERASE RELATED"/>
    <property type="match status" value="1"/>
</dbReference>
<dbReference type="Proteomes" id="UP001597519">
    <property type="component" value="Unassembled WGS sequence"/>
</dbReference>
<organism evidence="4 5">
    <name type="scientific">Corticicoccus populi</name>
    <dbReference type="NCBI Taxonomy" id="1812821"/>
    <lineage>
        <taxon>Bacteria</taxon>
        <taxon>Bacillati</taxon>
        <taxon>Bacillota</taxon>
        <taxon>Bacilli</taxon>
        <taxon>Bacillales</taxon>
        <taxon>Staphylococcaceae</taxon>
        <taxon>Corticicoccus</taxon>
    </lineage>
</organism>
<feature type="domain" description="NAD-dependent epimerase/dehydratase" evidence="2">
    <location>
        <begin position="3"/>
        <end position="214"/>
    </location>
</feature>
<evidence type="ECO:0000256" key="1">
    <source>
        <dbReference type="ARBA" id="ARBA00009353"/>
    </source>
</evidence>
<dbReference type="EMBL" id="JBHUOQ010000001">
    <property type="protein sequence ID" value="MFD2830237.1"/>
    <property type="molecule type" value="Genomic_DNA"/>
</dbReference>
<comment type="similarity">
    <text evidence="1">Belongs to the NAD(P)-dependent epimerase/dehydratase family. SDR39U1 subfamily.</text>
</comment>
<dbReference type="InterPro" id="IPR036291">
    <property type="entry name" value="NAD(P)-bd_dom_sf"/>
</dbReference>
<dbReference type="Pfam" id="PF01370">
    <property type="entry name" value="Epimerase"/>
    <property type="match status" value="1"/>
</dbReference>
<feature type="domain" description="DUF1731" evidence="3">
    <location>
        <begin position="254"/>
        <end position="300"/>
    </location>
</feature>
<sequence>MNILVLGGTGLIGSRLVNALAGEEYHIYVLTRGKKTSSDPFIHYVQYSPDDITDTSWHSEIPDDIEIIYNLAGATLNQKWTDSAKEDILNSRINVMKVLERFVEENSPPKVLVNASAIGYYPVSEHVEYDEADVFTPNDFLQKVVHVWENHAARFESYGIRVVRGRIGLVLSKDGGALPLMEKPYKLGVGGPIGSGRQWYSWIHIDDLVNAFLYTGADKTISGPVNFTAPAPLRQKQFSSYLSAALKRPDKFHTPKFMLNKVLGERAVLVVKGQKVMPNVLLEHHFKYLYPTLDLALENIYEK</sequence>
<proteinExistence type="inferred from homology"/>
<dbReference type="NCBIfam" id="TIGR01777">
    <property type="entry name" value="yfcH"/>
    <property type="match status" value="1"/>
</dbReference>
<evidence type="ECO:0000313" key="4">
    <source>
        <dbReference type="EMBL" id="MFD2830237.1"/>
    </source>
</evidence>